<sequence length="438" mass="49647">MDMVDYRGEAVVHVIRPLRCAHCWCFCCLQQLQVQAPPGTLIGSVSQKWSLCYPIFTVYDRFHKPTLTIAGPFCTQSLPCACDVKFEVRSLNGVAVGTITKKWSGLVKELFTDADNFGVSFPMDLDVNMKATLLAATMLILHRRTTMDCATLATVVQVAMDLVDSDSEDEEFDDLVAALAVKLVRIDRNRIPLYCEEVVGRYFELEFKRMFRLSRETFNDLADRYQASAFFPEFYGGRPRISAQKTCLAILTYLGNQCNMYSIADRFDISESSVHACIERVLNLLHSLSAEVISWPYDSNGYILGDCAYLLLPCLMTPYKDTAQSFPTWKKKYNKCHSQQRVAIEVVFGLLKQRFRRLYLVDTASIKQCCLIIMGACVLHNLCNDERDLFDELQDLPDLEKVGNSEESGVVVDSSVAGYSECLRKKISEAQYICIYIL</sequence>
<dbReference type="GO" id="GO:0005886">
    <property type="term" value="C:plasma membrane"/>
    <property type="evidence" value="ECO:0007669"/>
    <property type="project" value="TreeGrafter"/>
</dbReference>
<reference evidence="6 7" key="1">
    <citation type="journal article" date="2020" name="Cell">
        <title>Large-Scale Comparative Analyses of Tick Genomes Elucidate Their Genetic Diversity and Vector Capacities.</title>
        <authorList>
            <consortium name="Tick Genome and Microbiome Consortium (TIGMIC)"/>
            <person name="Jia N."/>
            <person name="Wang J."/>
            <person name="Shi W."/>
            <person name="Du L."/>
            <person name="Sun Y."/>
            <person name="Zhan W."/>
            <person name="Jiang J.F."/>
            <person name="Wang Q."/>
            <person name="Zhang B."/>
            <person name="Ji P."/>
            <person name="Bell-Sakyi L."/>
            <person name="Cui X.M."/>
            <person name="Yuan T.T."/>
            <person name="Jiang B.G."/>
            <person name="Yang W.F."/>
            <person name="Lam T.T."/>
            <person name="Chang Q.C."/>
            <person name="Ding S.J."/>
            <person name="Wang X.J."/>
            <person name="Zhu J.G."/>
            <person name="Ruan X.D."/>
            <person name="Zhao L."/>
            <person name="Wei J.T."/>
            <person name="Ye R.Z."/>
            <person name="Que T.C."/>
            <person name="Du C.H."/>
            <person name="Zhou Y.H."/>
            <person name="Cheng J.X."/>
            <person name="Dai P.F."/>
            <person name="Guo W.B."/>
            <person name="Han X.H."/>
            <person name="Huang E.J."/>
            <person name="Li L.F."/>
            <person name="Wei W."/>
            <person name="Gao Y.C."/>
            <person name="Liu J.Z."/>
            <person name="Shao H.Z."/>
            <person name="Wang X."/>
            <person name="Wang C.C."/>
            <person name="Yang T.C."/>
            <person name="Huo Q.B."/>
            <person name="Li W."/>
            <person name="Chen H.Y."/>
            <person name="Chen S.E."/>
            <person name="Zhou L.G."/>
            <person name="Ni X.B."/>
            <person name="Tian J.H."/>
            <person name="Sheng Y."/>
            <person name="Liu T."/>
            <person name="Pan Y.S."/>
            <person name="Xia L.Y."/>
            <person name="Li J."/>
            <person name="Zhao F."/>
            <person name="Cao W.C."/>
        </authorList>
    </citation>
    <scope>NUCLEOTIDE SEQUENCE [LARGE SCALE GENOMIC DNA]</scope>
    <source>
        <strain evidence="6">HaeL-2018</strain>
    </source>
</reference>
<proteinExistence type="inferred from homology"/>
<dbReference type="GO" id="GO:0017128">
    <property type="term" value="F:phospholipid scramblase activity"/>
    <property type="evidence" value="ECO:0007669"/>
    <property type="project" value="InterPro"/>
</dbReference>
<dbReference type="VEuPathDB" id="VectorBase:HLOH_052558"/>
<dbReference type="EMBL" id="JABSTR010000007">
    <property type="protein sequence ID" value="KAH9375888.1"/>
    <property type="molecule type" value="Genomic_DNA"/>
</dbReference>
<evidence type="ECO:0000256" key="2">
    <source>
        <dbReference type="ARBA" id="ARBA00005350"/>
    </source>
</evidence>
<comment type="similarity">
    <text evidence="2 4">Belongs to the phospholipid scramblase family.</text>
</comment>
<protein>
    <recommendedName>
        <fullName evidence="4">Phospholipid scramblase</fullName>
    </recommendedName>
</protein>
<evidence type="ECO:0000313" key="7">
    <source>
        <dbReference type="Proteomes" id="UP000821853"/>
    </source>
</evidence>
<dbReference type="PANTHER" id="PTHR23248">
    <property type="entry name" value="PHOSPHOLIPID SCRAMBLASE-RELATED"/>
    <property type="match status" value="1"/>
</dbReference>
<dbReference type="Proteomes" id="UP000821853">
    <property type="component" value="Chromosome 5"/>
</dbReference>
<evidence type="ECO:0000256" key="4">
    <source>
        <dbReference type="RuleBase" id="RU363116"/>
    </source>
</evidence>
<dbReference type="Pfam" id="PF03803">
    <property type="entry name" value="Scramblase"/>
    <property type="match status" value="1"/>
</dbReference>
<comment type="cofactor">
    <cofactor evidence="4">
        <name>Ca(2+)</name>
        <dbReference type="ChEBI" id="CHEBI:29108"/>
    </cofactor>
</comment>
<keyword evidence="7" id="KW-1185">Reference proteome</keyword>
<comment type="caution">
    <text evidence="6">The sequence shown here is derived from an EMBL/GenBank/DDBJ whole genome shotgun (WGS) entry which is preliminary data.</text>
</comment>
<keyword evidence="4" id="KW-0106">Calcium</keyword>
<evidence type="ECO:0000259" key="5">
    <source>
        <dbReference type="Pfam" id="PF13359"/>
    </source>
</evidence>
<keyword evidence="4" id="KW-0449">Lipoprotein</keyword>
<dbReference type="Pfam" id="PF13359">
    <property type="entry name" value="DDE_Tnp_4"/>
    <property type="match status" value="1"/>
</dbReference>
<evidence type="ECO:0000313" key="6">
    <source>
        <dbReference type="EMBL" id="KAH9375888.1"/>
    </source>
</evidence>
<organism evidence="6 7">
    <name type="scientific">Haemaphysalis longicornis</name>
    <name type="common">Bush tick</name>
    <dbReference type="NCBI Taxonomy" id="44386"/>
    <lineage>
        <taxon>Eukaryota</taxon>
        <taxon>Metazoa</taxon>
        <taxon>Ecdysozoa</taxon>
        <taxon>Arthropoda</taxon>
        <taxon>Chelicerata</taxon>
        <taxon>Arachnida</taxon>
        <taxon>Acari</taxon>
        <taxon>Parasitiformes</taxon>
        <taxon>Ixodida</taxon>
        <taxon>Ixodoidea</taxon>
        <taxon>Ixodidae</taxon>
        <taxon>Haemaphysalinae</taxon>
        <taxon>Haemaphysalis</taxon>
    </lineage>
</organism>
<feature type="domain" description="DDE Tnp4" evidence="5">
    <location>
        <begin position="291"/>
        <end position="381"/>
    </location>
</feature>
<comment type="cofactor">
    <cofactor evidence="1">
        <name>a divalent metal cation</name>
        <dbReference type="ChEBI" id="CHEBI:60240"/>
    </cofactor>
</comment>
<evidence type="ECO:0000256" key="1">
    <source>
        <dbReference type="ARBA" id="ARBA00001968"/>
    </source>
</evidence>
<dbReference type="GO" id="GO:0046872">
    <property type="term" value="F:metal ion binding"/>
    <property type="evidence" value="ECO:0007669"/>
    <property type="project" value="UniProtKB-KW"/>
</dbReference>
<accession>A0A9J6GMU4</accession>
<evidence type="ECO:0000256" key="3">
    <source>
        <dbReference type="ARBA" id="ARBA00022723"/>
    </source>
</evidence>
<keyword evidence="4" id="KW-0564">Palmitate</keyword>
<comment type="function">
    <text evidence="4">May mediate accelerated ATP-independent bidirectional transbilayer migration of phospholipids upon binding calcium ions that results in a loss of phospholipid asymmetry in the plasma membrane.</text>
</comment>
<dbReference type="InterPro" id="IPR027806">
    <property type="entry name" value="HARBI1_dom"/>
</dbReference>
<name>A0A9J6GMU4_HAELO</name>
<dbReference type="OrthoDB" id="2668416at2759"/>
<dbReference type="AlphaFoldDB" id="A0A9J6GMU4"/>
<keyword evidence="3" id="KW-0479">Metal-binding</keyword>
<gene>
    <name evidence="6" type="ORF">HPB48_008962</name>
</gene>
<dbReference type="InterPro" id="IPR005552">
    <property type="entry name" value="Scramblase"/>
</dbReference>
<dbReference type="PANTHER" id="PTHR23248:SF9">
    <property type="entry name" value="PHOSPHOLIPID SCRAMBLASE"/>
    <property type="match status" value="1"/>
</dbReference>